<dbReference type="EMBL" id="GBXM01050258">
    <property type="protein sequence ID" value="JAH58319.1"/>
    <property type="molecule type" value="Transcribed_RNA"/>
</dbReference>
<name>A0A0E9TXE0_ANGAN</name>
<organism evidence="1">
    <name type="scientific">Anguilla anguilla</name>
    <name type="common">European freshwater eel</name>
    <name type="synonym">Muraena anguilla</name>
    <dbReference type="NCBI Taxonomy" id="7936"/>
    <lineage>
        <taxon>Eukaryota</taxon>
        <taxon>Metazoa</taxon>
        <taxon>Chordata</taxon>
        <taxon>Craniata</taxon>
        <taxon>Vertebrata</taxon>
        <taxon>Euteleostomi</taxon>
        <taxon>Actinopterygii</taxon>
        <taxon>Neopterygii</taxon>
        <taxon>Teleostei</taxon>
        <taxon>Anguilliformes</taxon>
        <taxon>Anguillidae</taxon>
        <taxon>Anguilla</taxon>
    </lineage>
</organism>
<accession>A0A0E9TXE0</accession>
<proteinExistence type="predicted"/>
<reference evidence="1" key="2">
    <citation type="journal article" date="2015" name="Fish Shellfish Immunol.">
        <title>Early steps in the European eel (Anguilla anguilla)-Vibrio vulnificus interaction in the gills: Role of the RtxA13 toxin.</title>
        <authorList>
            <person name="Callol A."/>
            <person name="Pajuelo D."/>
            <person name="Ebbesson L."/>
            <person name="Teles M."/>
            <person name="MacKenzie S."/>
            <person name="Amaro C."/>
        </authorList>
    </citation>
    <scope>NUCLEOTIDE SEQUENCE</scope>
</reference>
<reference evidence="1" key="1">
    <citation type="submission" date="2014-11" db="EMBL/GenBank/DDBJ databases">
        <authorList>
            <person name="Amaro Gonzalez C."/>
        </authorList>
    </citation>
    <scope>NUCLEOTIDE SEQUENCE</scope>
</reference>
<dbReference type="AlphaFoldDB" id="A0A0E9TXE0"/>
<protein>
    <submittedName>
        <fullName evidence="1">Uncharacterized protein</fullName>
    </submittedName>
</protein>
<sequence>MGKLSSGKFQVNVADIYPCSILYAVPDRTALCANTILSTVGSAQVVIFNNYSGSTVATMLPLLLGISKLAYVFSFKFSPHQYDNRRHNNLLIIVR</sequence>
<evidence type="ECO:0000313" key="1">
    <source>
        <dbReference type="EMBL" id="JAH58319.1"/>
    </source>
</evidence>